<dbReference type="PANTHER" id="PTHR43780">
    <property type="entry name" value="1-AMINOCYCLOPROPANE-1-CARBOXYLATE DEAMINASE-RELATED"/>
    <property type="match status" value="1"/>
</dbReference>
<organism evidence="6 7">
    <name type="scientific">Streptomyces spiralis</name>
    <dbReference type="NCBI Taxonomy" id="66376"/>
    <lineage>
        <taxon>Bacteria</taxon>
        <taxon>Bacillati</taxon>
        <taxon>Actinomycetota</taxon>
        <taxon>Actinomycetes</taxon>
        <taxon>Kitasatosporales</taxon>
        <taxon>Streptomycetaceae</taxon>
        <taxon>Streptomyces</taxon>
    </lineage>
</organism>
<dbReference type="AlphaFoldDB" id="A0A919E0P5"/>
<proteinExistence type="inferred from homology"/>
<evidence type="ECO:0000313" key="7">
    <source>
        <dbReference type="Proteomes" id="UP000641386"/>
    </source>
</evidence>
<comment type="similarity">
    <text evidence="2">Belongs to the ACC deaminase/D-cysteine desulfhydrase family.</text>
</comment>
<comment type="caution">
    <text evidence="6">The sequence shown here is derived from an EMBL/GenBank/DDBJ whole genome shotgun (WGS) entry which is preliminary data.</text>
</comment>
<dbReference type="InterPro" id="IPR036052">
    <property type="entry name" value="TrpB-like_PALP_sf"/>
</dbReference>
<dbReference type="Gene3D" id="3.40.50.1100">
    <property type="match status" value="1"/>
</dbReference>
<evidence type="ECO:0000256" key="4">
    <source>
        <dbReference type="SAM" id="MobiDB-lite"/>
    </source>
</evidence>
<reference evidence="6" key="2">
    <citation type="submission" date="2020-09" db="EMBL/GenBank/DDBJ databases">
        <authorList>
            <person name="Sun Q."/>
            <person name="Ohkuma M."/>
        </authorList>
    </citation>
    <scope>NUCLEOTIDE SEQUENCE</scope>
    <source>
        <strain evidence="6">JCM 3302</strain>
    </source>
</reference>
<keyword evidence="3" id="KW-0663">Pyridoxal phosphate</keyword>
<gene>
    <name evidence="6" type="ORF">GCM10014715_62870</name>
</gene>
<accession>A0A919E0P5</accession>
<dbReference type="InterPro" id="IPR001926">
    <property type="entry name" value="TrpB-like_PALP"/>
</dbReference>
<evidence type="ECO:0000256" key="1">
    <source>
        <dbReference type="ARBA" id="ARBA00001933"/>
    </source>
</evidence>
<evidence type="ECO:0000256" key="2">
    <source>
        <dbReference type="ARBA" id="ARBA00008639"/>
    </source>
</evidence>
<comment type="cofactor">
    <cofactor evidence="1">
        <name>pyridoxal 5'-phosphate</name>
        <dbReference type="ChEBI" id="CHEBI:597326"/>
    </cofactor>
</comment>
<dbReference type="SUPFAM" id="SSF53686">
    <property type="entry name" value="Tryptophan synthase beta subunit-like PLP-dependent enzymes"/>
    <property type="match status" value="1"/>
</dbReference>
<reference evidence="6" key="1">
    <citation type="journal article" date="2014" name="Int. J. Syst. Evol. Microbiol.">
        <title>Complete genome sequence of Corynebacterium casei LMG S-19264T (=DSM 44701T), isolated from a smear-ripened cheese.</title>
        <authorList>
            <consortium name="US DOE Joint Genome Institute (JGI-PGF)"/>
            <person name="Walter F."/>
            <person name="Albersmeier A."/>
            <person name="Kalinowski J."/>
            <person name="Ruckert C."/>
        </authorList>
    </citation>
    <scope>NUCLEOTIDE SEQUENCE</scope>
    <source>
        <strain evidence="6">JCM 3302</strain>
    </source>
</reference>
<evidence type="ECO:0000313" key="6">
    <source>
        <dbReference type="EMBL" id="GHE98134.1"/>
    </source>
</evidence>
<keyword evidence="7" id="KW-1185">Reference proteome</keyword>
<sequence>MSGKIALSTWPTPLEPMPRLARALGLGEGDLWVKRDDLTGLGGGGNKVRKLEWTVGGALAEGADTLVTTGAAQSNHARLTAAAGARLGLDVVLVFPGERHGRIRQPGSGRPVRSEDLLGR</sequence>
<dbReference type="Proteomes" id="UP000641386">
    <property type="component" value="Unassembled WGS sequence"/>
</dbReference>
<dbReference type="GO" id="GO:0019148">
    <property type="term" value="F:D-cysteine desulfhydrase activity"/>
    <property type="evidence" value="ECO:0007669"/>
    <property type="project" value="TreeGrafter"/>
</dbReference>
<dbReference type="EMBL" id="BNBC01000037">
    <property type="protein sequence ID" value="GHE98134.1"/>
    <property type="molecule type" value="Genomic_DNA"/>
</dbReference>
<dbReference type="PANTHER" id="PTHR43780:SF2">
    <property type="entry name" value="1-AMINOCYCLOPROPANE-1-CARBOXYLATE DEAMINASE-RELATED"/>
    <property type="match status" value="1"/>
</dbReference>
<name>A0A919E0P5_9ACTN</name>
<evidence type="ECO:0000256" key="3">
    <source>
        <dbReference type="ARBA" id="ARBA00022898"/>
    </source>
</evidence>
<feature type="domain" description="Tryptophan synthase beta chain-like PALP" evidence="5">
    <location>
        <begin position="7"/>
        <end position="98"/>
    </location>
</feature>
<dbReference type="Pfam" id="PF00291">
    <property type="entry name" value="PALP"/>
    <property type="match status" value="1"/>
</dbReference>
<dbReference type="RefSeq" id="WP_385608592.1">
    <property type="nucleotide sequence ID" value="NZ_JBHMBZ010000034.1"/>
</dbReference>
<dbReference type="InterPro" id="IPR027278">
    <property type="entry name" value="ACCD_DCysDesulf"/>
</dbReference>
<evidence type="ECO:0000259" key="5">
    <source>
        <dbReference type="Pfam" id="PF00291"/>
    </source>
</evidence>
<dbReference type="GO" id="GO:1901605">
    <property type="term" value="P:alpha-amino acid metabolic process"/>
    <property type="evidence" value="ECO:0007669"/>
    <property type="project" value="UniProtKB-ARBA"/>
</dbReference>
<protein>
    <recommendedName>
        <fullName evidence="5">Tryptophan synthase beta chain-like PALP domain-containing protein</fullName>
    </recommendedName>
</protein>
<feature type="region of interest" description="Disordered" evidence="4">
    <location>
        <begin position="100"/>
        <end position="120"/>
    </location>
</feature>